<organism evidence="1 2">
    <name type="scientific">Toxocara canis</name>
    <name type="common">Canine roundworm</name>
    <dbReference type="NCBI Taxonomy" id="6265"/>
    <lineage>
        <taxon>Eukaryota</taxon>
        <taxon>Metazoa</taxon>
        <taxon>Ecdysozoa</taxon>
        <taxon>Nematoda</taxon>
        <taxon>Chromadorea</taxon>
        <taxon>Rhabditida</taxon>
        <taxon>Spirurina</taxon>
        <taxon>Ascaridomorpha</taxon>
        <taxon>Ascaridoidea</taxon>
        <taxon>Toxocaridae</taxon>
        <taxon>Toxocara</taxon>
    </lineage>
</organism>
<dbReference type="InterPro" id="IPR036180">
    <property type="entry name" value="Gelsolin-like_dom_sf"/>
</dbReference>
<sequence length="205" mass="23401">LDERVAALLLFRTASSEIVELELCPGLYKLNQFTAIRFAFCLPNCCLKNLNVCHQIAFRVTLTTDSVSSLFKNTSTKIAVFNGGRGKQCGGCLRFEGTCAQYVRHFQGEEDPSRMHLSCEFIDPDGLYLLDVGSYVYVYVMAAVGQVLVKDLFGVDCFKKIDEQVRVCFLMLSFYSQYQHFTQRRCENRARLESLSATFEDWKRS</sequence>
<dbReference type="Gene3D" id="3.40.20.10">
    <property type="entry name" value="Severin"/>
    <property type="match status" value="1"/>
</dbReference>
<dbReference type="AlphaFoldDB" id="A0A183V8I1"/>
<evidence type="ECO:0000313" key="1">
    <source>
        <dbReference type="Proteomes" id="UP000050794"/>
    </source>
</evidence>
<keyword evidence="1" id="KW-1185">Reference proteome</keyword>
<accession>A0A183V8I1</accession>
<protein>
    <submittedName>
        <fullName evidence="2">Gelsolin-like domain-containing protein</fullName>
    </submittedName>
</protein>
<name>A0A183V8I1_TOXCA</name>
<dbReference type="Proteomes" id="UP000050794">
    <property type="component" value="Unassembled WGS sequence"/>
</dbReference>
<dbReference type="SUPFAM" id="SSF82754">
    <property type="entry name" value="C-terminal, gelsolin-like domain of Sec23/24"/>
    <property type="match status" value="1"/>
</dbReference>
<evidence type="ECO:0000313" key="2">
    <source>
        <dbReference type="WBParaSite" id="TCNE_0001705201-mRNA-1"/>
    </source>
</evidence>
<dbReference type="WBParaSite" id="TCNE_0001705201-mRNA-1">
    <property type="protein sequence ID" value="TCNE_0001705201-mRNA-1"/>
    <property type="gene ID" value="TCNE_0001705201"/>
</dbReference>
<dbReference type="InterPro" id="IPR029006">
    <property type="entry name" value="ADF-H/Gelsolin-like_dom_sf"/>
</dbReference>
<reference evidence="2" key="1">
    <citation type="submission" date="2016-06" db="UniProtKB">
        <authorList>
            <consortium name="WormBaseParasite"/>
        </authorList>
    </citation>
    <scope>IDENTIFICATION</scope>
</reference>
<proteinExistence type="predicted"/>